<dbReference type="AlphaFoldDB" id="A0A1V4HDP9"/>
<protein>
    <recommendedName>
        <fullName evidence="4">ABC transporter domain-containing protein</fullName>
    </recommendedName>
</protein>
<dbReference type="SUPFAM" id="SSF52540">
    <property type="entry name" value="P-loop containing nucleoside triphosphate hydrolases"/>
    <property type="match status" value="1"/>
</dbReference>
<proteinExistence type="predicted"/>
<sequence>MQPKLHIQDLKFSYEEHVLFKQFNLEVQAGERLCIMGRNGAGKSTLLKIMAGLIDARNFLFYEGRPVVDMSAYKRKIAYIPDAPLLYELLTGTDNLLFIMNLFQVENHQNYRNKVTELCHQFGLADFLNKRVLDYSMGMKQKLFFIAMMARETEVCLLDEPFVSFDPDSQKLAMNLLSEYTSGNKAVIFVSHVDPIINSLANRTIALKTSNEGS</sequence>
<dbReference type="InterPro" id="IPR027417">
    <property type="entry name" value="P-loop_NTPase"/>
</dbReference>
<evidence type="ECO:0000313" key="6">
    <source>
        <dbReference type="Proteomes" id="UP000190626"/>
    </source>
</evidence>
<evidence type="ECO:0000313" key="5">
    <source>
        <dbReference type="EMBL" id="OPH52075.1"/>
    </source>
</evidence>
<dbReference type="PANTHER" id="PTHR42939">
    <property type="entry name" value="ABC TRANSPORTER ATP-BINDING PROTEIN ALBC-RELATED"/>
    <property type="match status" value="1"/>
</dbReference>
<evidence type="ECO:0000256" key="3">
    <source>
        <dbReference type="ARBA" id="ARBA00022840"/>
    </source>
</evidence>
<dbReference type="PROSITE" id="PS50893">
    <property type="entry name" value="ABC_TRANSPORTER_2"/>
    <property type="match status" value="1"/>
</dbReference>
<dbReference type="SMART" id="SM00382">
    <property type="entry name" value="AAA"/>
    <property type="match status" value="1"/>
</dbReference>
<name>A0A1V4HDP9_9BACL</name>
<keyword evidence="1" id="KW-0813">Transport</keyword>
<keyword evidence="6" id="KW-1185">Reference proteome</keyword>
<dbReference type="EMBL" id="MBTG01000027">
    <property type="protein sequence ID" value="OPH52075.1"/>
    <property type="molecule type" value="Genomic_DNA"/>
</dbReference>
<keyword evidence="3" id="KW-0067">ATP-binding</keyword>
<dbReference type="Gene3D" id="3.40.50.300">
    <property type="entry name" value="P-loop containing nucleotide triphosphate hydrolases"/>
    <property type="match status" value="1"/>
</dbReference>
<dbReference type="Proteomes" id="UP000190626">
    <property type="component" value="Unassembled WGS sequence"/>
</dbReference>
<keyword evidence="2" id="KW-0547">Nucleotide-binding</keyword>
<gene>
    <name evidence="5" type="ORF">BC351_33480</name>
</gene>
<dbReference type="PANTHER" id="PTHR42939:SF1">
    <property type="entry name" value="ABC TRANSPORTER ATP-BINDING PROTEIN ALBC-RELATED"/>
    <property type="match status" value="1"/>
</dbReference>
<reference evidence="6" key="1">
    <citation type="submission" date="2016-07" db="EMBL/GenBank/DDBJ databases">
        <authorList>
            <person name="Florea S."/>
            <person name="Webb J.S."/>
            <person name="Jaromczyk J."/>
            <person name="Schardl C.L."/>
        </authorList>
    </citation>
    <scope>NUCLEOTIDE SEQUENCE [LARGE SCALE GENOMIC DNA]</scope>
    <source>
        <strain evidence="6">CY1</strain>
    </source>
</reference>
<dbReference type="InterPro" id="IPR051782">
    <property type="entry name" value="ABC_Transporter_VariousFunc"/>
</dbReference>
<comment type="caution">
    <text evidence="5">The sequence shown here is derived from an EMBL/GenBank/DDBJ whole genome shotgun (WGS) entry which is preliminary data.</text>
</comment>
<dbReference type="CDD" id="cd03230">
    <property type="entry name" value="ABC_DR_subfamily_A"/>
    <property type="match status" value="1"/>
</dbReference>
<dbReference type="InterPro" id="IPR003593">
    <property type="entry name" value="AAA+_ATPase"/>
</dbReference>
<dbReference type="STRING" id="1469647.BC351_33480"/>
<evidence type="ECO:0000256" key="2">
    <source>
        <dbReference type="ARBA" id="ARBA00022741"/>
    </source>
</evidence>
<dbReference type="GO" id="GO:0016887">
    <property type="term" value="F:ATP hydrolysis activity"/>
    <property type="evidence" value="ECO:0007669"/>
    <property type="project" value="InterPro"/>
</dbReference>
<organism evidence="5 6">
    <name type="scientific">Paenibacillus ferrarius</name>
    <dbReference type="NCBI Taxonomy" id="1469647"/>
    <lineage>
        <taxon>Bacteria</taxon>
        <taxon>Bacillati</taxon>
        <taxon>Bacillota</taxon>
        <taxon>Bacilli</taxon>
        <taxon>Bacillales</taxon>
        <taxon>Paenibacillaceae</taxon>
        <taxon>Paenibacillus</taxon>
    </lineage>
</organism>
<dbReference type="Pfam" id="PF00005">
    <property type="entry name" value="ABC_tran"/>
    <property type="match status" value="1"/>
</dbReference>
<accession>A0A1V4HDP9</accession>
<dbReference type="RefSeq" id="WP_079416524.1">
    <property type="nucleotide sequence ID" value="NZ_MBTG01000027.1"/>
</dbReference>
<evidence type="ECO:0000259" key="4">
    <source>
        <dbReference type="PROSITE" id="PS50893"/>
    </source>
</evidence>
<evidence type="ECO:0000256" key="1">
    <source>
        <dbReference type="ARBA" id="ARBA00022448"/>
    </source>
</evidence>
<dbReference type="InterPro" id="IPR003439">
    <property type="entry name" value="ABC_transporter-like_ATP-bd"/>
</dbReference>
<dbReference type="OrthoDB" id="9804819at2"/>
<feature type="domain" description="ABC transporter" evidence="4">
    <location>
        <begin position="5"/>
        <end position="213"/>
    </location>
</feature>
<dbReference type="GO" id="GO:0005524">
    <property type="term" value="F:ATP binding"/>
    <property type="evidence" value="ECO:0007669"/>
    <property type="project" value="UniProtKB-KW"/>
</dbReference>